<dbReference type="EMBL" id="LEKV01005084">
    <property type="protein sequence ID" value="KVH91035.1"/>
    <property type="molecule type" value="Genomic_DNA"/>
</dbReference>
<evidence type="ECO:0000259" key="2">
    <source>
        <dbReference type="PROSITE" id="PS51258"/>
    </source>
</evidence>
<dbReference type="PROSITE" id="PS51259">
    <property type="entry name" value="MHD2"/>
    <property type="match status" value="1"/>
</dbReference>
<reference evidence="4 5" key="1">
    <citation type="journal article" date="2016" name="Sci. Rep.">
        <title>The genome sequence of the outbreeding globe artichoke constructed de novo incorporating a phase-aware low-pass sequencing strategy of F1 progeny.</title>
        <authorList>
            <person name="Scaglione D."/>
            <person name="Reyes-Chin-Wo S."/>
            <person name="Acquadro A."/>
            <person name="Froenicke L."/>
            <person name="Portis E."/>
            <person name="Beitel C."/>
            <person name="Tirone M."/>
            <person name="Mauro R."/>
            <person name="Lo Monaco A."/>
            <person name="Mauromicale G."/>
            <person name="Faccioli P."/>
            <person name="Cattivelli L."/>
            <person name="Rieseberg L."/>
            <person name="Michelmore R."/>
            <person name="Lanteri S."/>
        </authorList>
    </citation>
    <scope>NUCLEOTIDE SEQUENCE [LARGE SCALE GENOMIC DNA]</scope>
    <source>
        <strain evidence="4">2C</strain>
    </source>
</reference>
<dbReference type="InterPro" id="IPR014772">
    <property type="entry name" value="Munc13_dom-2"/>
</dbReference>
<evidence type="ECO:0000313" key="5">
    <source>
        <dbReference type="Proteomes" id="UP000243975"/>
    </source>
</evidence>
<dbReference type="PANTHER" id="PTHR31280:SF1">
    <property type="entry name" value="OS03G0138600 PROTEIN"/>
    <property type="match status" value="1"/>
</dbReference>
<sequence>MEDHLHLHLHLSWPFGTLQSLDPDDIRMTAYEIFFTSCRSSPGFGGRNAIQFYSSETTAEAAQGSPSKAGHGVGMAVTSKIKRALGLKMLRRSPSSRRSNSCGSNPLSPGNSTSGIGFSTVPGSRSRRPFTSAEIMRQQMKVSEASDNRLRKTLMRTLVGQMGRRAETIILPLELIRHLKPSEFNDAHEYHVWQKRQLHILEAGLLLHPSIPLDKSNTFAMHLRDIIRTSDLKPIDIGKNSETMRTLCNCVVSLAWRSADGSPADTCHWADGFPFNVNLYVALLHSIFDLKDEPCILDEVDELLELMKKTWTTFGINKPIHDLCFTWILFQQYVMTGHSENDLLSASLTMLTEVANDAKKVDREPVYVQILSSVLTSITTWCDKQLMDYHQTFSTDNIGVMEHILPLLFTATRILEDVTAVTSDSAGNKVDQYTRSSLKNAFSKMVGNRNVISRSTPSHQVRETLVGLADETEELAFKEKKSFSVVLKKWHPISAGVAAVTLHSCYGVLLKQYLACNSDITHDMLTVLQRADKLEKALVNLVVEDSVECEDGGKTVVREMHPYEVDSIVLKFLRQSINGRLKKVKDVLQRAKETETWNPKSKTEPYAQSAVELMKQSRDVLVSFFEIPIAISQDLVQEFADGIEKILRHYTTFVASCGSKQNYIPTLPPLTRCSRGSKFMKLWKKATPCAVAAGMSPYHLGLEEEGNHPRPSTSRGTQRLYIRLNTLHYLISQLNTLDKCFSISSNKIVPASHQHQQQQQQNHRHRHPHFEQTRSAIMAATQHVAEVAAYRLIFLDSNSVLYGSLYVGHVVNARISPALRVLKQNLTLLSAIVTERAQPLAIKEVMKASFEAYLMVLIAGGSTRCFTRADHEMIEDDLKHLKRVFANYGEGLILEDVVDKEAETVEGVVDLMGRSSEQLVEDFTVVACEASGIGVGSGQTLPMPPTTGRWSSSDPNTMLRVLCHRKDRVANLFLKRTFHLAKRA</sequence>
<feature type="domain" description="MHD1" evidence="2">
    <location>
        <begin position="525"/>
        <end position="667"/>
    </location>
</feature>
<organism evidence="4 5">
    <name type="scientific">Cynara cardunculus var. scolymus</name>
    <name type="common">Globe artichoke</name>
    <name type="synonym">Cynara scolymus</name>
    <dbReference type="NCBI Taxonomy" id="59895"/>
    <lineage>
        <taxon>Eukaryota</taxon>
        <taxon>Viridiplantae</taxon>
        <taxon>Streptophyta</taxon>
        <taxon>Embryophyta</taxon>
        <taxon>Tracheophyta</taxon>
        <taxon>Spermatophyta</taxon>
        <taxon>Magnoliopsida</taxon>
        <taxon>eudicotyledons</taxon>
        <taxon>Gunneridae</taxon>
        <taxon>Pentapetalae</taxon>
        <taxon>asterids</taxon>
        <taxon>campanulids</taxon>
        <taxon>Asterales</taxon>
        <taxon>Asteraceae</taxon>
        <taxon>Carduoideae</taxon>
        <taxon>Cardueae</taxon>
        <taxon>Carduinae</taxon>
        <taxon>Cynara</taxon>
    </lineage>
</organism>
<dbReference type="InterPro" id="IPR008528">
    <property type="entry name" value="unc-13_homologue"/>
</dbReference>
<dbReference type="OMA" id="QPMMART"/>
<protein>
    <submittedName>
        <fullName evidence="4">Mammalian uncoordinated homology 13, domain 2</fullName>
    </submittedName>
</protein>
<proteinExistence type="predicted"/>
<dbReference type="PROSITE" id="PS51258">
    <property type="entry name" value="MHD1"/>
    <property type="match status" value="1"/>
</dbReference>
<feature type="compositionally biased region" description="Polar residues" evidence="1">
    <location>
        <begin position="107"/>
        <end position="123"/>
    </location>
</feature>
<accession>A0A103XHW9</accession>
<feature type="domain" description="MHD2" evidence="3">
    <location>
        <begin position="812"/>
        <end position="923"/>
    </location>
</feature>
<dbReference type="Pfam" id="PF25761">
    <property type="entry name" value="TPR_PATROL1"/>
    <property type="match status" value="1"/>
</dbReference>
<dbReference type="OrthoDB" id="2015333at2759"/>
<dbReference type="Proteomes" id="UP000243975">
    <property type="component" value="Unassembled WGS sequence"/>
</dbReference>
<keyword evidence="5" id="KW-1185">Reference proteome</keyword>
<comment type="caution">
    <text evidence="4">The sequence shown here is derived from an EMBL/GenBank/DDBJ whole genome shotgun (WGS) entry which is preliminary data.</text>
</comment>
<dbReference type="InterPro" id="IPR057984">
    <property type="entry name" value="PATROL1_C"/>
</dbReference>
<dbReference type="PANTHER" id="PTHR31280">
    <property type="entry name" value="PROTEIN UNC-13 HOMOLOG"/>
    <property type="match status" value="1"/>
</dbReference>
<name>A0A103XHW9_CYNCS</name>
<feature type="compositionally biased region" description="Low complexity" evidence="1">
    <location>
        <begin position="96"/>
        <end position="106"/>
    </location>
</feature>
<gene>
    <name evidence="4" type="ORF">Ccrd_006965</name>
</gene>
<dbReference type="Gramene" id="KVH91035">
    <property type="protein sequence ID" value="KVH91035"/>
    <property type="gene ID" value="Ccrd_006965"/>
</dbReference>
<dbReference type="InterPro" id="IPR014770">
    <property type="entry name" value="Munc13_1"/>
</dbReference>
<dbReference type="AlphaFoldDB" id="A0A103XHW9"/>
<evidence type="ECO:0000259" key="3">
    <source>
        <dbReference type="PROSITE" id="PS51259"/>
    </source>
</evidence>
<evidence type="ECO:0000313" key="4">
    <source>
        <dbReference type="EMBL" id="KVH91035.1"/>
    </source>
</evidence>
<evidence type="ECO:0000256" key="1">
    <source>
        <dbReference type="SAM" id="MobiDB-lite"/>
    </source>
</evidence>
<feature type="region of interest" description="Disordered" evidence="1">
    <location>
        <begin position="89"/>
        <end position="128"/>
    </location>
</feature>
<dbReference type="STRING" id="59895.A0A103XHW9"/>